<proteinExistence type="predicted"/>
<keyword evidence="1" id="KW-0479">Metal-binding</keyword>
<name>A0A653CKJ6_CALMS</name>
<dbReference type="SUPFAM" id="SSF57716">
    <property type="entry name" value="Glucocorticoid receptor-like (DNA-binding domain)"/>
    <property type="match status" value="1"/>
</dbReference>
<feature type="domain" description="THAP-type" evidence="5">
    <location>
        <begin position="5"/>
        <end position="62"/>
    </location>
</feature>
<keyword evidence="3" id="KW-0862">Zinc</keyword>
<evidence type="ECO:0000259" key="5">
    <source>
        <dbReference type="Pfam" id="PF05485"/>
    </source>
</evidence>
<sequence>PEKKCCVPGCIESRGQRDRLPKPIEELFDLWLERIKPHNYEQLSREQIYDRFYVCDQHFTPNCFLPGSRKGLM</sequence>
<evidence type="ECO:0000256" key="3">
    <source>
        <dbReference type="ARBA" id="ARBA00022833"/>
    </source>
</evidence>
<dbReference type="EMBL" id="CAACVG010007920">
    <property type="protein sequence ID" value="VEN47640.1"/>
    <property type="molecule type" value="Genomic_DNA"/>
</dbReference>
<protein>
    <recommendedName>
        <fullName evidence="5">THAP-type domain-containing protein</fullName>
    </recommendedName>
</protein>
<evidence type="ECO:0000256" key="2">
    <source>
        <dbReference type="ARBA" id="ARBA00022771"/>
    </source>
</evidence>
<dbReference type="OrthoDB" id="6601747at2759"/>
<gene>
    <name evidence="6" type="ORF">CALMAC_LOCUS9341</name>
</gene>
<dbReference type="Proteomes" id="UP000410492">
    <property type="component" value="Unassembled WGS sequence"/>
</dbReference>
<keyword evidence="7" id="KW-1185">Reference proteome</keyword>
<dbReference type="InterPro" id="IPR006612">
    <property type="entry name" value="THAP_Znf"/>
</dbReference>
<accession>A0A653CKJ6</accession>
<evidence type="ECO:0000313" key="7">
    <source>
        <dbReference type="Proteomes" id="UP000410492"/>
    </source>
</evidence>
<dbReference type="GO" id="GO:0008270">
    <property type="term" value="F:zinc ion binding"/>
    <property type="evidence" value="ECO:0007669"/>
    <property type="project" value="UniProtKB-KW"/>
</dbReference>
<dbReference type="Pfam" id="PF05485">
    <property type="entry name" value="THAP"/>
    <property type="match status" value="1"/>
</dbReference>
<evidence type="ECO:0000313" key="6">
    <source>
        <dbReference type="EMBL" id="VEN47640.1"/>
    </source>
</evidence>
<evidence type="ECO:0000256" key="1">
    <source>
        <dbReference type="ARBA" id="ARBA00022723"/>
    </source>
</evidence>
<keyword evidence="4" id="KW-0238">DNA-binding</keyword>
<evidence type="ECO:0000256" key="4">
    <source>
        <dbReference type="ARBA" id="ARBA00023125"/>
    </source>
</evidence>
<dbReference type="AlphaFoldDB" id="A0A653CKJ6"/>
<keyword evidence="2" id="KW-0863">Zinc-finger</keyword>
<reference evidence="6 7" key="1">
    <citation type="submission" date="2019-01" db="EMBL/GenBank/DDBJ databases">
        <authorList>
            <person name="Sayadi A."/>
        </authorList>
    </citation>
    <scope>NUCLEOTIDE SEQUENCE [LARGE SCALE GENOMIC DNA]</scope>
</reference>
<feature type="non-terminal residue" evidence="6">
    <location>
        <position position="1"/>
    </location>
</feature>
<dbReference type="GO" id="GO:0003677">
    <property type="term" value="F:DNA binding"/>
    <property type="evidence" value="ECO:0007669"/>
    <property type="project" value="UniProtKB-KW"/>
</dbReference>
<organism evidence="6 7">
    <name type="scientific">Callosobruchus maculatus</name>
    <name type="common">Southern cowpea weevil</name>
    <name type="synonym">Pulse bruchid</name>
    <dbReference type="NCBI Taxonomy" id="64391"/>
    <lineage>
        <taxon>Eukaryota</taxon>
        <taxon>Metazoa</taxon>
        <taxon>Ecdysozoa</taxon>
        <taxon>Arthropoda</taxon>
        <taxon>Hexapoda</taxon>
        <taxon>Insecta</taxon>
        <taxon>Pterygota</taxon>
        <taxon>Neoptera</taxon>
        <taxon>Endopterygota</taxon>
        <taxon>Coleoptera</taxon>
        <taxon>Polyphaga</taxon>
        <taxon>Cucujiformia</taxon>
        <taxon>Chrysomeloidea</taxon>
        <taxon>Chrysomelidae</taxon>
        <taxon>Bruchinae</taxon>
        <taxon>Bruchini</taxon>
        <taxon>Callosobruchus</taxon>
    </lineage>
</organism>